<comment type="caution">
    <text evidence="5">The sequence shown here is derived from an EMBL/GenBank/DDBJ whole genome shotgun (WGS) entry which is preliminary data.</text>
</comment>
<dbReference type="OrthoDB" id="191364at2759"/>
<dbReference type="Gene3D" id="3.40.50.1820">
    <property type="entry name" value="alpha/beta hydrolase"/>
    <property type="match status" value="1"/>
</dbReference>
<dbReference type="PANTHER" id="PTHR32268">
    <property type="entry name" value="HOMOSERINE O-ACETYLTRANSFERASE"/>
    <property type="match status" value="1"/>
</dbReference>
<dbReference type="GO" id="GO:0009086">
    <property type="term" value="P:methionine biosynthetic process"/>
    <property type="evidence" value="ECO:0007669"/>
    <property type="project" value="TreeGrafter"/>
</dbReference>
<dbReference type="Pfam" id="PF00561">
    <property type="entry name" value="Abhydrolase_1"/>
    <property type="match status" value="1"/>
</dbReference>
<accession>A0A8K1CL08</accession>
<keyword evidence="2" id="KW-0808">Transferase</keyword>
<dbReference type="HAMAP" id="MF_00296">
    <property type="entry name" value="MetX_acyltransf"/>
    <property type="match status" value="1"/>
</dbReference>
<protein>
    <recommendedName>
        <fullName evidence="4">AB hydrolase-1 domain-containing protein</fullName>
    </recommendedName>
</protein>
<dbReference type="InterPro" id="IPR000073">
    <property type="entry name" value="AB_hydrolase_1"/>
</dbReference>
<dbReference type="InterPro" id="IPR008220">
    <property type="entry name" value="HAT_MetX-like"/>
</dbReference>
<keyword evidence="6" id="KW-1185">Reference proteome</keyword>
<organism evidence="5 6">
    <name type="scientific">Pythium oligandrum</name>
    <name type="common">Mycoparasitic fungus</name>
    <dbReference type="NCBI Taxonomy" id="41045"/>
    <lineage>
        <taxon>Eukaryota</taxon>
        <taxon>Sar</taxon>
        <taxon>Stramenopiles</taxon>
        <taxon>Oomycota</taxon>
        <taxon>Peronosporomycetes</taxon>
        <taxon>Pythiales</taxon>
        <taxon>Pythiaceae</taxon>
        <taxon>Pythium</taxon>
    </lineage>
</organism>
<proteinExistence type="inferred from homology"/>
<reference evidence="5" key="1">
    <citation type="submission" date="2019-03" db="EMBL/GenBank/DDBJ databases">
        <title>Long read genome sequence of the mycoparasitic Pythium oligandrum ATCC 38472 isolated from sugarbeet rhizosphere.</title>
        <authorList>
            <person name="Gaulin E."/>
        </authorList>
    </citation>
    <scope>NUCLEOTIDE SEQUENCE</scope>
    <source>
        <strain evidence="5">ATCC 38472_TT</strain>
    </source>
</reference>
<dbReference type="FunFam" id="3.40.50.1820:FF:001160">
    <property type="entry name" value="Homoserine O-acetyltransferase"/>
    <property type="match status" value="1"/>
</dbReference>
<evidence type="ECO:0000256" key="3">
    <source>
        <dbReference type="PIRSR" id="PIRSR000443-1"/>
    </source>
</evidence>
<dbReference type="EMBL" id="SPLM01000037">
    <property type="protein sequence ID" value="TMW65571.1"/>
    <property type="molecule type" value="Genomic_DNA"/>
</dbReference>
<dbReference type="GO" id="GO:0009092">
    <property type="term" value="P:homoserine metabolic process"/>
    <property type="evidence" value="ECO:0007669"/>
    <property type="project" value="TreeGrafter"/>
</dbReference>
<dbReference type="AlphaFoldDB" id="A0A8K1CL08"/>
<name>A0A8K1CL08_PYTOL</name>
<gene>
    <name evidence="5" type="ORF">Poli38472_008213</name>
</gene>
<dbReference type="InterPro" id="IPR029058">
    <property type="entry name" value="AB_hydrolase_fold"/>
</dbReference>
<dbReference type="Proteomes" id="UP000794436">
    <property type="component" value="Unassembled WGS sequence"/>
</dbReference>
<dbReference type="PIRSF" id="PIRSF000443">
    <property type="entry name" value="Homoser_Ac_trans"/>
    <property type="match status" value="1"/>
</dbReference>
<dbReference type="NCBIfam" id="TIGR01392">
    <property type="entry name" value="homoserO_Ac_trn"/>
    <property type="match status" value="1"/>
</dbReference>
<feature type="domain" description="AB hydrolase-1" evidence="4">
    <location>
        <begin position="88"/>
        <end position="379"/>
    </location>
</feature>
<evidence type="ECO:0000256" key="2">
    <source>
        <dbReference type="ARBA" id="ARBA00022679"/>
    </source>
</evidence>
<comment type="similarity">
    <text evidence="1">Belongs to the AB hydrolase superfamily. MetX family.</text>
</comment>
<evidence type="ECO:0000313" key="6">
    <source>
        <dbReference type="Proteomes" id="UP000794436"/>
    </source>
</evidence>
<dbReference type="GO" id="GO:0004414">
    <property type="term" value="F:homoserine O-acetyltransferase activity"/>
    <property type="evidence" value="ECO:0007669"/>
    <property type="project" value="TreeGrafter"/>
</dbReference>
<sequence length="397" mass="43560">MLALLRRVPVQRYTRGAPRHAALSALASPSPVRQQAELEDEYKDAGHDDAQSGVYRLPDALHLEKGGVLEGVEVAYTTYGELNAARDNAIVLCHALTGHSQVHQWWDAMVKPEWTDKYFLVCSNILGSCYGTTGPATINPATQRPYGPSFPAVTLRDAIRVQKKLLQDGLGVQQVRSVVGGSLGGMQTLEWGFIGGPDYVKSVVPIACNSHHSAWQIAMSEVQRQAIYMDPNFQDGHYDPATPPHQGLALARQIAMISYRTHAAYRDKYGRDVVETQTPTKHPQYQVQSYLSYQGQKFLSRFDVNSFVALTHMMDMHDVGRGRGGVAQALSTVSQPALVVGVETDVLYPLAEQLELAEQLPHAAFHSIASPHGHDGFLLEQDALAALTTEFLAKHGL</sequence>
<evidence type="ECO:0000313" key="5">
    <source>
        <dbReference type="EMBL" id="TMW65571.1"/>
    </source>
</evidence>
<evidence type="ECO:0000256" key="1">
    <source>
        <dbReference type="ARBA" id="ARBA00006886"/>
    </source>
</evidence>
<feature type="active site" evidence="3">
    <location>
        <position position="345"/>
    </location>
</feature>
<dbReference type="SUPFAM" id="SSF53474">
    <property type="entry name" value="alpha/beta-Hydrolases"/>
    <property type="match status" value="1"/>
</dbReference>
<feature type="active site" evidence="3">
    <location>
        <position position="374"/>
    </location>
</feature>
<evidence type="ECO:0000259" key="4">
    <source>
        <dbReference type="Pfam" id="PF00561"/>
    </source>
</evidence>
<feature type="active site" description="Nucleophile" evidence="3">
    <location>
        <position position="182"/>
    </location>
</feature>
<dbReference type="PANTHER" id="PTHR32268:SF11">
    <property type="entry name" value="HOMOSERINE O-ACETYLTRANSFERASE"/>
    <property type="match status" value="1"/>
</dbReference>
<dbReference type="NCBIfam" id="NF001209">
    <property type="entry name" value="PRK00175.1"/>
    <property type="match status" value="1"/>
</dbReference>